<keyword evidence="5 12" id="KW-0813">Transport</keyword>
<dbReference type="Pfam" id="PF02472">
    <property type="entry name" value="ExbD"/>
    <property type="match status" value="1"/>
</dbReference>
<keyword evidence="6" id="KW-1003">Cell membrane</keyword>
<keyword evidence="9 12" id="KW-0653">Protein transport</keyword>
<reference evidence="14" key="1">
    <citation type="journal article" date="2014" name="Int. J. Syst. Evol. Microbiol.">
        <title>Complete genome of a new Firmicutes species belonging to the dominant human colonic microbiota ('Ruminococcus bicirculans') reveals two chromosomes and a selective capacity to utilize plant glucans.</title>
        <authorList>
            <consortium name="NISC Comparative Sequencing Program"/>
            <person name="Wegmann U."/>
            <person name="Louis P."/>
            <person name="Goesmann A."/>
            <person name="Henrissat B."/>
            <person name="Duncan S.H."/>
            <person name="Flint H.J."/>
        </authorList>
    </citation>
    <scope>NUCLEOTIDE SEQUENCE</scope>
    <source>
        <strain evidence="14">NBRC 102424</strain>
    </source>
</reference>
<feature type="transmembrane region" description="Helical" evidence="13">
    <location>
        <begin position="20"/>
        <end position="39"/>
    </location>
</feature>
<comment type="similarity">
    <text evidence="3 12">Belongs to the ExbD/TolR family.</text>
</comment>
<evidence type="ECO:0000256" key="5">
    <source>
        <dbReference type="ARBA" id="ARBA00022448"/>
    </source>
</evidence>
<dbReference type="PANTHER" id="PTHR30558:SF12">
    <property type="entry name" value="BIOPOLYMER TRANSPORT PROTEIN EXBD"/>
    <property type="match status" value="1"/>
</dbReference>
<keyword evidence="8 12" id="KW-0812">Transmembrane</keyword>
<evidence type="ECO:0000313" key="14">
    <source>
        <dbReference type="EMBL" id="GLP99048.1"/>
    </source>
</evidence>
<evidence type="ECO:0000256" key="4">
    <source>
        <dbReference type="ARBA" id="ARBA00011471"/>
    </source>
</evidence>
<keyword evidence="7" id="KW-0997">Cell inner membrane</keyword>
<evidence type="ECO:0000256" key="9">
    <source>
        <dbReference type="ARBA" id="ARBA00022927"/>
    </source>
</evidence>
<evidence type="ECO:0000256" key="2">
    <source>
        <dbReference type="ARBA" id="ARBA00004249"/>
    </source>
</evidence>
<evidence type="ECO:0000256" key="1">
    <source>
        <dbReference type="ARBA" id="ARBA00003540"/>
    </source>
</evidence>
<comment type="caution">
    <text evidence="14">The sequence shown here is derived from an EMBL/GenBank/DDBJ whole genome shotgun (WGS) entry which is preliminary data.</text>
</comment>
<dbReference type="RefSeq" id="WP_273181432.1">
    <property type="nucleotide sequence ID" value="NZ_BSND01000003.1"/>
</dbReference>
<dbReference type="InterPro" id="IPR003400">
    <property type="entry name" value="ExbD"/>
</dbReference>
<comment type="function">
    <text evidence="1">Involved in the TonB-dependent energy-dependent transport of various receptor-bound substrates.</text>
</comment>
<evidence type="ECO:0000256" key="8">
    <source>
        <dbReference type="ARBA" id="ARBA00022692"/>
    </source>
</evidence>
<evidence type="ECO:0000313" key="15">
    <source>
        <dbReference type="Proteomes" id="UP001161423"/>
    </source>
</evidence>
<sequence length="136" mass="14563">MAMNTGGDDNMMSEINVTPLVDVMLVLLTVFIVTAPLLMNSVPVNLPKASSDLTLTQPESINISITADGTMYFSDDPVSPEQLDVALNEAAQNVDTSVEIFADEKAEYGTVAKVMAAIQRAGISKFTFVMQPESDS</sequence>
<accession>A0ABQ5TV36</accession>
<comment type="subcellular location">
    <subcellularLocation>
        <location evidence="2">Cell inner membrane</location>
        <topology evidence="2">Single-pass type II membrane protein</topology>
    </subcellularLocation>
    <subcellularLocation>
        <location evidence="12">Cell membrane</location>
        <topology evidence="12">Single-pass type II membrane protein</topology>
    </subcellularLocation>
</comment>
<evidence type="ECO:0000256" key="10">
    <source>
        <dbReference type="ARBA" id="ARBA00022989"/>
    </source>
</evidence>
<comment type="subunit">
    <text evidence="4">The accessory proteins ExbB and ExbD seem to form a complex with TonB.</text>
</comment>
<dbReference type="EMBL" id="BSND01000003">
    <property type="protein sequence ID" value="GLP99048.1"/>
    <property type="molecule type" value="Genomic_DNA"/>
</dbReference>
<evidence type="ECO:0000256" key="12">
    <source>
        <dbReference type="RuleBase" id="RU003879"/>
    </source>
</evidence>
<dbReference type="PANTHER" id="PTHR30558">
    <property type="entry name" value="EXBD MEMBRANE COMPONENT OF PMF-DRIVEN MACROMOLECULE IMPORT SYSTEM"/>
    <property type="match status" value="1"/>
</dbReference>
<dbReference type="Gene3D" id="3.30.420.270">
    <property type="match status" value="1"/>
</dbReference>
<keyword evidence="15" id="KW-1185">Reference proteome</keyword>
<protein>
    <submittedName>
        <fullName evidence="14">Biopolymer transport protein ExbD</fullName>
    </submittedName>
</protein>
<evidence type="ECO:0000256" key="3">
    <source>
        <dbReference type="ARBA" id="ARBA00005811"/>
    </source>
</evidence>
<dbReference type="Proteomes" id="UP001161423">
    <property type="component" value="Unassembled WGS sequence"/>
</dbReference>
<reference evidence="14" key="2">
    <citation type="submission" date="2023-01" db="EMBL/GenBank/DDBJ databases">
        <title>Draft genome sequence of Methylophaga thalassica strain NBRC 102424.</title>
        <authorList>
            <person name="Sun Q."/>
            <person name="Mori K."/>
        </authorList>
    </citation>
    <scope>NUCLEOTIDE SEQUENCE</scope>
    <source>
        <strain evidence="14">NBRC 102424</strain>
    </source>
</reference>
<organism evidence="14 15">
    <name type="scientific">Methylophaga thalassica</name>
    <dbReference type="NCBI Taxonomy" id="40223"/>
    <lineage>
        <taxon>Bacteria</taxon>
        <taxon>Pseudomonadati</taxon>
        <taxon>Pseudomonadota</taxon>
        <taxon>Gammaproteobacteria</taxon>
        <taxon>Thiotrichales</taxon>
        <taxon>Piscirickettsiaceae</taxon>
        <taxon>Methylophaga</taxon>
    </lineage>
</organism>
<name>A0ABQ5TV36_9GAMM</name>
<keyword evidence="10 13" id="KW-1133">Transmembrane helix</keyword>
<evidence type="ECO:0000256" key="13">
    <source>
        <dbReference type="SAM" id="Phobius"/>
    </source>
</evidence>
<evidence type="ECO:0000256" key="11">
    <source>
        <dbReference type="ARBA" id="ARBA00023136"/>
    </source>
</evidence>
<proteinExistence type="inferred from homology"/>
<evidence type="ECO:0000256" key="6">
    <source>
        <dbReference type="ARBA" id="ARBA00022475"/>
    </source>
</evidence>
<gene>
    <name evidence="14" type="primary">exbD</name>
    <name evidence="14" type="ORF">GCM10007891_09020</name>
</gene>
<keyword evidence="11 13" id="KW-0472">Membrane</keyword>
<evidence type="ECO:0000256" key="7">
    <source>
        <dbReference type="ARBA" id="ARBA00022519"/>
    </source>
</evidence>